<dbReference type="RefSeq" id="WP_129461090.1">
    <property type="nucleotide sequence ID" value="NZ_SBKN01000003.1"/>
</dbReference>
<evidence type="ECO:0000313" key="2">
    <source>
        <dbReference type="EMBL" id="RXR22860.1"/>
    </source>
</evidence>
<dbReference type="GO" id="GO:0006974">
    <property type="term" value="P:DNA damage response"/>
    <property type="evidence" value="ECO:0007669"/>
    <property type="project" value="TreeGrafter"/>
</dbReference>
<dbReference type="PANTHER" id="PTHR34387:SF1">
    <property type="entry name" value="PERIPLASMIC IMMUNOGENIC PROTEIN"/>
    <property type="match status" value="1"/>
</dbReference>
<evidence type="ECO:0000256" key="1">
    <source>
        <dbReference type="SAM" id="SignalP"/>
    </source>
</evidence>
<name>A0A4Q1KA01_9FLAO</name>
<evidence type="ECO:0000313" key="3">
    <source>
        <dbReference type="Proteomes" id="UP000289857"/>
    </source>
</evidence>
<feature type="signal peptide" evidence="1">
    <location>
        <begin position="1"/>
        <end position="18"/>
    </location>
</feature>
<dbReference type="PANTHER" id="PTHR34387">
    <property type="entry name" value="SLR1258 PROTEIN"/>
    <property type="match status" value="1"/>
</dbReference>
<organism evidence="2 3">
    <name type="scientific">Flavobacterium stagni</name>
    <dbReference type="NCBI Taxonomy" id="2506421"/>
    <lineage>
        <taxon>Bacteria</taxon>
        <taxon>Pseudomonadati</taxon>
        <taxon>Bacteroidota</taxon>
        <taxon>Flavobacteriia</taxon>
        <taxon>Flavobacteriales</taxon>
        <taxon>Flavobacteriaceae</taxon>
        <taxon>Flavobacterium</taxon>
    </lineage>
</organism>
<dbReference type="InterPro" id="IPR052022">
    <property type="entry name" value="26kDa_periplasmic_antigen"/>
</dbReference>
<gene>
    <name evidence="2" type="ORF">EQG61_06415</name>
</gene>
<keyword evidence="1" id="KW-0732">Signal</keyword>
<accession>A0A4Q1KA01</accession>
<keyword evidence="3" id="KW-1185">Reference proteome</keyword>
<protein>
    <submittedName>
        <fullName evidence="2">DUF541 domain-containing protein</fullName>
    </submittedName>
</protein>
<dbReference type="InterPro" id="IPR007497">
    <property type="entry name" value="SIMPL/DUF541"/>
</dbReference>
<feature type="chain" id="PRO_5020490792" evidence="1">
    <location>
        <begin position="19"/>
        <end position="227"/>
    </location>
</feature>
<dbReference type="Gene3D" id="3.30.70.2970">
    <property type="entry name" value="Protein of unknown function (DUF541), domain 2"/>
    <property type="match status" value="1"/>
</dbReference>
<dbReference type="AlphaFoldDB" id="A0A4Q1KA01"/>
<dbReference type="Gene3D" id="3.30.110.170">
    <property type="entry name" value="Protein of unknown function (DUF541), domain 1"/>
    <property type="match status" value="1"/>
</dbReference>
<dbReference type="Pfam" id="PF04402">
    <property type="entry name" value="SIMPL"/>
    <property type="match status" value="1"/>
</dbReference>
<dbReference type="EMBL" id="SBKN01000003">
    <property type="protein sequence ID" value="RXR22860.1"/>
    <property type="molecule type" value="Genomic_DNA"/>
</dbReference>
<proteinExistence type="predicted"/>
<dbReference type="Proteomes" id="UP000289857">
    <property type="component" value="Unassembled WGS sequence"/>
</dbReference>
<dbReference type="OrthoDB" id="6021921at2"/>
<reference evidence="3" key="1">
    <citation type="submission" date="2019-01" db="EMBL/GenBank/DDBJ databases">
        <title>Cytophagaceae bacterium strain CAR-16.</title>
        <authorList>
            <person name="Chen W.-M."/>
        </authorList>
    </citation>
    <scope>NUCLEOTIDE SEQUENCE [LARGE SCALE GENOMIC DNA]</scope>
    <source>
        <strain evidence="3">WWJ-16</strain>
    </source>
</reference>
<comment type="caution">
    <text evidence="2">The sequence shown here is derived from an EMBL/GenBank/DDBJ whole genome shotgun (WGS) entry which is preliminary data.</text>
</comment>
<sequence>MKKLVFALCMATVSLLQAQESKIEPQITVSGQGKVKVAPDYAVITFGVENTGKDVAEVKKSNDEAVDKVIKFLKKFGIAGTEYQTSDVSLGRNYDESKKKYAYQASQTLTVTLRDLSKYDELTLGLLDNGINSISGVEFKSTKIEELRSQARKLATQDALKRAQDYVAPLNQKVGKAITINETGGEFFPMLKTTNGFANFAADAPQETLAIGLIEVSSSITISFRLE</sequence>